<dbReference type="EMBL" id="BSEV01000002">
    <property type="protein sequence ID" value="GLK08375.1"/>
    <property type="molecule type" value="Genomic_DNA"/>
</dbReference>
<sequence length="167" mass="18358">MAELLFGETDATPFSTDEATLKSWDQARACLESTPKAWLSTVRPDGRPHATPLLLVWADDAPCFTIRPGSRKSGNLALNPHCVITVPGETLDLVVEGEASRLDDEAELQRVADAFKAKYGWELVVRDGSVYEDGFPGTPEYGFYRITPARAFGYGSDGLTATRWRFA</sequence>
<evidence type="ECO:0000256" key="1">
    <source>
        <dbReference type="ARBA" id="ARBA00023002"/>
    </source>
</evidence>
<evidence type="ECO:0000313" key="4">
    <source>
        <dbReference type="Proteomes" id="UP001143474"/>
    </source>
</evidence>
<dbReference type="GO" id="GO:0070967">
    <property type="term" value="F:coenzyme F420 binding"/>
    <property type="evidence" value="ECO:0007669"/>
    <property type="project" value="TreeGrafter"/>
</dbReference>
<dbReference type="InterPro" id="IPR012349">
    <property type="entry name" value="Split_barrel_FMN-bd"/>
</dbReference>
<dbReference type="GO" id="GO:0016627">
    <property type="term" value="F:oxidoreductase activity, acting on the CH-CH group of donors"/>
    <property type="evidence" value="ECO:0007669"/>
    <property type="project" value="TreeGrafter"/>
</dbReference>
<name>A0A9W6HZT9_9ACTN</name>
<accession>A0A9W6HZT9</accession>
<protein>
    <submittedName>
        <fullName evidence="3">Pyridoxamine 5'-phosphate oxidase</fullName>
    </submittedName>
</protein>
<keyword evidence="1" id="KW-0560">Oxidoreductase</keyword>
<dbReference type="Gene3D" id="2.30.110.10">
    <property type="entry name" value="Electron Transport, Fmn-binding Protein, Chain A"/>
    <property type="match status" value="1"/>
</dbReference>
<proteinExistence type="predicted"/>
<dbReference type="InterPro" id="IPR052019">
    <property type="entry name" value="F420H2_bilvrd_red/Heme_oxyg"/>
</dbReference>
<dbReference type="Pfam" id="PF01243">
    <property type="entry name" value="PNPOx_N"/>
    <property type="match status" value="1"/>
</dbReference>
<evidence type="ECO:0000313" key="3">
    <source>
        <dbReference type="EMBL" id="GLK08375.1"/>
    </source>
</evidence>
<reference evidence="3" key="1">
    <citation type="journal article" date="2014" name="Int. J. Syst. Evol. Microbiol.">
        <title>Complete genome sequence of Corynebacterium casei LMG S-19264T (=DSM 44701T), isolated from a smear-ripened cheese.</title>
        <authorList>
            <consortium name="US DOE Joint Genome Institute (JGI-PGF)"/>
            <person name="Walter F."/>
            <person name="Albersmeier A."/>
            <person name="Kalinowski J."/>
            <person name="Ruckert C."/>
        </authorList>
    </citation>
    <scope>NUCLEOTIDE SEQUENCE</scope>
    <source>
        <strain evidence="3">VKM Ac-2007</strain>
    </source>
</reference>
<keyword evidence="4" id="KW-1185">Reference proteome</keyword>
<dbReference type="PANTHER" id="PTHR35176">
    <property type="entry name" value="HEME OXYGENASE HI_0854-RELATED"/>
    <property type="match status" value="1"/>
</dbReference>
<feature type="domain" description="Pyridoxamine 5'-phosphate oxidase N-terminal" evidence="2">
    <location>
        <begin position="25"/>
        <end position="150"/>
    </location>
</feature>
<dbReference type="AlphaFoldDB" id="A0A9W6HZT9"/>
<dbReference type="Proteomes" id="UP001143474">
    <property type="component" value="Unassembled WGS sequence"/>
</dbReference>
<dbReference type="SUPFAM" id="SSF50475">
    <property type="entry name" value="FMN-binding split barrel"/>
    <property type="match status" value="1"/>
</dbReference>
<comment type="caution">
    <text evidence="3">The sequence shown here is derived from an EMBL/GenBank/DDBJ whole genome shotgun (WGS) entry which is preliminary data.</text>
</comment>
<dbReference type="GO" id="GO:0005829">
    <property type="term" value="C:cytosol"/>
    <property type="evidence" value="ECO:0007669"/>
    <property type="project" value="TreeGrafter"/>
</dbReference>
<reference evidence="3" key="2">
    <citation type="submission" date="2023-01" db="EMBL/GenBank/DDBJ databases">
        <authorList>
            <person name="Sun Q."/>
            <person name="Evtushenko L."/>
        </authorList>
    </citation>
    <scope>NUCLEOTIDE SEQUENCE</scope>
    <source>
        <strain evidence="3">VKM Ac-2007</strain>
    </source>
</reference>
<dbReference type="InterPro" id="IPR011576">
    <property type="entry name" value="Pyridox_Oxase_N"/>
</dbReference>
<gene>
    <name evidence="3" type="ORF">GCM10017600_17800</name>
</gene>
<organism evidence="3 4">
    <name type="scientific">Streptosporangium carneum</name>
    <dbReference type="NCBI Taxonomy" id="47481"/>
    <lineage>
        <taxon>Bacteria</taxon>
        <taxon>Bacillati</taxon>
        <taxon>Actinomycetota</taxon>
        <taxon>Actinomycetes</taxon>
        <taxon>Streptosporangiales</taxon>
        <taxon>Streptosporangiaceae</taxon>
        <taxon>Streptosporangium</taxon>
    </lineage>
</organism>
<evidence type="ECO:0000259" key="2">
    <source>
        <dbReference type="Pfam" id="PF01243"/>
    </source>
</evidence>
<dbReference type="PANTHER" id="PTHR35176:SF4">
    <property type="entry name" value="PYRIDOXAMINE 5'-PHOSPHATE OXIDASE-RELATED FMN-BINDING"/>
    <property type="match status" value="1"/>
</dbReference>